<reference evidence="3 4" key="1">
    <citation type="submission" date="2007-06" db="EMBL/GenBank/DDBJ databases">
        <authorList>
            <person name="Shimkets L."/>
            <person name="Ferriera S."/>
            <person name="Johnson J."/>
            <person name="Kravitz S."/>
            <person name="Beeson K."/>
            <person name="Sutton G."/>
            <person name="Rogers Y.-H."/>
            <person name="Friedman R."/>
            <person name="Frazier M."/>
            <person name="Venter J.C."/>
        </authorList>
    </citation>
    <scope>NUCLEOTIDE SEQUENCE [LARGE SCALE GENOMIC DNA]</scope>
    <source>
        <strain evidence="3 4">SIR-1</strain>
    </source>
</reference>
<dbReference type="Pfam" id="PF01266">
    <property type="entry name" value="DAO"/>
    <property type="match status" value="1"/>
</dbReference>
<feature type="domain" description="FAD dependent oxidoreductase" evidence="2">
    <location>
        <begin position="2"/>
        <end position="313"/>
    </location>
</feature>
<dbReference type="Proteomes" id="UP000005801">
    <property type="component" value="Unassembled WGS sequence"/>
</dbReference>
<protein>
    <submittedName>
        <fullName evidence="3">Oxidoreductase, FAD-dependent</fullName>
    </submittedName>
</protein>
<dbReference type="Gene3D" id="3.50.50.60">
    <property type="entry name" value="FAD/NAD(P)-binding domain"/>
    <property type="match status" value="1"/>
</dbReference>
<dbReference type="STRING" id="391625.PPSIR1_14155"/>
<evidence type="ECO:0000313" key="4">
    <source>
        <dbReference type="Proteomes" id="UP000005801"/>
    </source>
</evidence>
<dbReference type="SUPFAM" id="SSF51905">
    <property type="entry name" value="FAD/NAD(P)-binding domain"/>
    <property type="match status" value="1"/>
</dbReference>
<dbReference type="Gene3D" id="3.30.9.10">
    <property type="entry name" value="D-Amino Acid Oxidase, subunit A, domain 2"/>
    <property type="match status" value="1"/>
</dbReference>
<feature type="non-terminal residue" evidence="3">
    <location>
        <position position="316"/>
    </location>
</feature>
<comment type="caution">
    <text evidence="3">The sequence shown here is derived from an EMBL/GenBank/DDBJ whole genome shotgun (WGS) entry which is preliminary data.</text>
</comment>
<dbReference type="InterPro" id="IPR036188">
    <property type="entry name" value="FAD/NAD-bd_sf"/>
</dbReference>
<sequence>MITVVGAGIVGAACARALVRGGAAVRVIDARAPGTGASAEGMGHVLALDHDPPTLALSHRSLELWHALAPALPQSAEWSGAGTLWLARTPDELERAWDEAEGLRGLGLRVERLDNDAARALEPCLSPTLAGALRVADDRVVYPPVVAAWMLAQARESGAEVTTGVGVRSLEPADQGERVVLDDGRALECEAVVLATGLGTGALLPADSPLRAAIRPRRGHLIITERLPTAGALSPLARLRHQLVELGYHDSVATRGATSVAFNLQPRSTGQLLLGSSRQDMDPSLPLAALKAIDADTLGRMVARAQPFVPALGQAR</sequence>
<accession>A6G916</accession>
<dbReference type="PANTHER" id="PTHR13847:SF287">
    <property type="entry name" value="FAD-DEPENDENT OXIDOREDUCTASE DOMAIN-CONTAINING PROTEIN 1"/>
    <property type="match status" value="1"/>
</dbReference>
<organism evidence="3 4">
    <name type="scientific">Plesiocystis pacifica SIR-1</name>
    <dbReference type="NCBI Taxonomy" id="391625"/>
    <lineage>
        <taxon>Bacteria</taxon>
        <taxon>Pseudomonadati</taxon>
        <taxon>Myxococcota</taxon>
        <taxon>Polyangia</taxon>
        <taxon>Nannocystales</taxon>
        <taxon>Nannocystaceae</taxon>
        <taxon>Plesiocystis</taxon>
    </lineage>
</organism>
<dbReference type="EMBL" id="ABCS01000042">
    <property type="protein sequence ID" value="EDM77702.1"/>
    <property type="molecule type" value="Genomic_DNA"/>
</dbReference>
<dbReference type="AlphaFoldDB" id="A6G916"/>
<dbReference type="InterPro" id="IPR006076">
    <property type="entry name" value="FAD-dep_OxRdtase"/>
</dbReference>
<evidence type="ECO:0000256" key="1">
    <source>
        <dbReference type="ARBA" id="ARBA00023002"/>
    </source>
</evidence>
<dbReference type="GO" id="GO:0016491">
    <property type="term" value="F:oxidoreductase activity"/>
    <property type="evidence" value="ECO:0007669"/>
    <property type="project" value="UniProtKB-KW"/>
</dbReference>
<dbReference type="PANTHER" id="PTHR13847">
    <property type="entry name" value="SARCOSINE DEHYDROGENASE-RELATED"/>
    <property type="match status" value="1"/>
</dbReference>
<evidence type="ECO:0000259" key="2">
    <source>
        <dbReference type="Pfam" id="PF01266"/>
    </source>
</evidence>
<dbReference type="GO" id="GO:0005737">
    <property type="term" value="C:cytoplasm"/>
    <property type="evidence" value="ECO:0007669"/>
    <property type="project" value="TreeGrafter"/>
</dbReference>
<name>A6G916_9BACT</name>
<dbReference type="RefSeq" id="WP_006973211.1">
    <property type="nucleotide sequence ID" value="NZ_ABCS01000042.1"/>
</dbReference>
<keyword evidence="1" id="KW-0560">Oxidoreductase</keyword>
<keyword evidence="4" id="KW-1185">Reference proteome</keyword>
<proteinExistence type="predicted"/>
<evidence type="ECO:0000313" key="3">
    <source>
        <dbReference type="EMBL" id="EDM77702.1"/>
    </source>
</evidence>
<gene>
    <name evidence="3" type="ORF">PPSIR1_14155</name>
</gene>
<dbReference type="eggNOG" id="COG0665">
    <property type="taxonomic scope" value="Bacteria"/>
</dbReference>